<dbReference type="EMBL" id="JAWDJX010000009">
    <property type="protein sequence ID" value="KAK3055327.1"/>
    <property type="molecule type" value="Genomic_DNA"/>
</dbReference>
<proteinExistence type="predicted"/>
<feature type="signal peptide" evidence="1">
    <location>
        <begin position="1"/>
        <end position="15"/>
    </location>
</feature>
<evidence type="ECO:0000313" key="2">
    <source>
        <dbReference type="EMBL" id="KAK3055327.1"/>
    </source>
</evidence>
<feature type="chain" id="PRO_5042535229" evidence="1">
    <location>
        <begin position="16"/>
        <end position="132"/>
    </location>
</feature>
<evidence type="ECO:0000313" key="3">
    <source>
        <dbReference type="Proteomes" id="UP001271007"/>
    </source>
</evidence>
<sequence length="132" mass="13596">MQFVALAAIFTIALAADGLLGPRVAQPFCSSINGCITTNGNATVATSFCATYNSIPTVTSGTSTVFATPTDCCDIDKRANVFAHILAPTKARCFKKFLDGRLSAACSCLSIPTQTVAEETTTVTAECATAGT</sequence>
<keyword evidence="1" id="KW-0732">Signal</keyword>
<reference evidence="2" key="1">
    <citation type="submission" date="2023-04" db="EMBL/GenBank/DDBJ databases">
        <title>Black Yeasts Isolated from many extreme environments.</title>
        <authorList>
            <person name="Coleine C."/>
            <person name="Stajich J.E."/>
            <person name="Selbmann L."/>
        </authorList>
    </citation>
    <scope>NUCLEOTIDE SEQUENCE</scope>
    <source>
        <strain evidence="2">CCFEE 5312</strain>
    </source>
</reference>
<keyword evidence="3" id="KW-1185">Reference proteome</keyword>
<comment type="caution">
    <text evidence="2">The sequence shown here is derived from an EMBL/GenBank/DDBJ whole genome shotgun (WGS) entry which is preliminary data.</text>
</comment>
<protein>
    <submittedName>
        <fullName evidence="2">Uncharacterized protein</fullName>
    </submittedName>
</protein>
<accession>A0AAJ0DJK4</accession>
<gene>
    <name evidence="2" type="ORF">LTR09_003880</name>
</gene>
<dbReference type="Proteomes" id="UP001271007">
    <property type="component" value="Unassembled WGS sequence"/>
</dbReference>
<evidence type="ECO:0000256" key="1">
    <source>
        <dbReference type="SAM" id="SignalP"/>
    </source>
</evidence>
<dbReference type="AlphaFoldDB" id="A0AAJ0DJK4"/>
<name>A0AAJ0DJK4_9PEZI</name>
<organism evidence="2 3">
    <name type="scientific">Extremus antarcticus</name>
    <dbReference type="NCBI Taxonomy" id="702011"/>
    <lineage>
        <taxon>Eukaryota</taxon>
        <taxon>Fungi</taxon>
        <taxon>Dikarya</taxon>
        <taxon>Ascomycota</taxon>
        <taxon>Pezizomycotina</taxon>
        <taxon>Dothideomycetes</taxon>
        <taxon>Dothideomycetidae</taxon>
        <taxon>Mycosphaerellales</taxon>
        <taxon>Extremaceae</taxon>
        <taxon>Extremus</taxon>
    </lineage>
</organism>